<dbReference type="GO" id="GO:0006904">
    <property type="term" value="P:vesicle docking involved in exocytosis"/>
    <property type="evidence" value="ECO:0007669"/>
    <property type="project" value="InterPro"/>
</dbReference>
<organism evidence="8 9">
    <name type="scientific">Sarocladium strictum</name>
    <name type="common">Black bundle disease fungus</name>
    <name type="synonym">Acremonium strictum</name>
    <dbReference type="NCBI Taxonomy" id="5046"/>
    <lineage>
        <taxon>Eukaryota</taxon>
        <taxon>Fungi</taxon>
        <taxon>Dikarya</taxon>
        <taxon>Ascomycota</taxon>
        <taxon>Pezizomycotina</taxon>
        <taxon>Sordariomycetes</taxon>
        <taxon>Hypocreomycetidae</taxon>
        <taxon>Hypocreales</taxon>
        <taxon>Sarocladiaceae</taxon>
        <taxon>Sarocladium</taxon>
    </lineage>
</organism>
<dbReference type="PANTHER" id="PTHR14146">
    <property type="entry name" value="EXOCYST COMPLEX COMPONENT 4"/>
    <property type="match status" value="1"/>
</dbReference>
<evidence type="ECO:0000256" key="5">
    <source>
        <dbReference type="SAM" id="MobiDB-lite"/>
    </source>
</evidence>
<feature type="compositionally biased region" description="Gly residues" evidence="5">
    <location>
        <begin position="58"/>
        <end position="68"/>
    </location>
</feature>
<evidence type="ECO:0000256" key="2">
    <source>
        <dbReference type="ARBA" id="ARBA00022483"/>
    </source>
</evidence>
<dbReference type="Proteomes" id="UP001175261">
    <property type="component" value="Unassembled WGS sequence"/>
</dbReference>
<comment type="caution">
    <text evidence="8">The sequence shown here is derived from an EMBL/GenBank/DDBJ whole genome shotgun (WGS) entry which is preliminary data.</text>
</comment>
<keyword evidence="1 4" id="KW-0813">Transport</keyword>
<dbReference type="GO" id="GO:0000145">
    <property type="term" value="C:exocyst"/>
    <property type="evidence" value="ECO:0007669"/>
    <property type="project" value="UniProtKB-UniRule"/>
</dbReference>
<feature type="compositionally biased region" description="Polar residues" evidence="5">
    <location>
        <begin position="589"/>
        <end position="599"/>
    </location>
</feature>
<dbReference type="GO" id="GO:0006612">
    <property type="term" value="P:protein targeting to membrane"/>
    <property type="evidence" value="ECO:0007669"/>
    <property type="project" value="UniProtKB-UniRule"/>
</dbReference>
<keyword evidence="3 4" id="KW-0653">Protein transport</keyword>
<dbReference type="InterPro" id="IPR007191">
    <property type="entry name" value="Sec8_exocyst_N"/>
</dbReference>
<dbReference type="Pfam" id="PF04048">
    <property type="entry name" value="Sec8_N"/>
    <property type="match status" value="1"/>
</dbReference>
<dbReference type="EMBL" id="JAPDFR010000009">
    <property type="protein sequence ID" value="KAK0383572.1"/>
    <property type="molecule type" value="Genomic_DNA"/>
</dbReference>
<feature type="region of interest" description="Disordered" evidence="5">
    <location>
        <begin position="570"/>
        <end position="599"/>
    </location>
</feature>
<keyword evidence="9" id="KW-1185">Reference proteome</keyword>
<feature type="domain" description="Exocyst complex component Sec8 N-terminal" evidence="6">
    <location>
        <begin position="112"/>
        <end position="251"/>
    </location>
</feature>
<evidence type="ECO:0000256" key="3">
    <source>
        <dbReference type="ARBA" id="ARBA00022927"/>
    </source>
</evidence>
<dbReference type="Pfam" id="PF20652">
    <property type="entry name" value="Sec8_C"/>
    <property type="match status" value="1"/>
</dbReference>
<dbReference type="GO" id="GO:0090522">
    <property type="term" value="P:vesicle tethering involved in exocytosis"/>
    <property type="evidence" value="ECO:0007669"/>
    <property type="project" value="UniProtKB-UniRule"/>
</dbReference>
<dbReference type="GO" id="GO:0015031">
    <property type="term" value="P:protein transport"/>
    <property type="evidence" value="ECO:0007669"/>
    <property type="project" value="UniProtKB-KW"/>
</dbReference>
<feature type="compositionally biased region" description="Gly residues" evidence="5">
    <location>
        <begin position="13"/>
        <end position="22"/>
    </location>
</feature>
<evidence type="ECO:0000313" key="8">
    <source>
        <dbReference type="EMBL" id="KAK0383572.1"/>
    </source>
</evidence>
<name>A0AA39GA69_SARSR</name>
<feature type="region of interest" description="Disordered" evidence="5">
    <location>
        <begin position="1"/>
        <end position="111"/>
    </location>
</feature>
<keyword evidence="2 4" id="KW-0268">Exocytosis</keyword>
<feature type="compositionally biased region" description="Low complexity" evidence="5">
    <location>
        <begin position="69"/>
        <end position="99"/>
    </location>
</feature>
<accession>A0AA39GA69</accession>
<feature type="compositionally biased region" description="Basic and acidic residues" evidence="5">
    <location>
        <begin position="25"/>
        <end position="35"/>
    </location>
</feature>
<dbReference type="InterPro" id="IPR039682">
    <property type="entry name" value="Sec8/EXOC4"/>
</dbReference>
<feature type="compositionally biased region" description="Basic and acidic residues" evidence="5">
    <location>
        <begin position="573"/>
        <end position="588"/>
    </location>
</feature>
<evidence type="ECO:0000259" key="6">
    <source>
        <dbReference type="Pfam" id="PF04048"/>
    </source>
</evidence>
<comment type="similarity">
    <text evidence="4">Belongs to the SEC8 family.</text>
</comment>
<sequence length="1106" mass="123117">MSNRYGVTYQNGGADGGGGPGDPGATERRRDRGGSDRIAGGYGGFGRSNNDDYDPYGEGYGGGSGGSTRYGTPPQAASRAPPSAQSLRAPPSDRSMNSRSRSRGETNAERQITQVLEHIKSEWPAMYDSDCVPVQLALQLLDNSSVGRAHEYRKFQQTHDYLQDSLKGIVHEHHQGFNSSIGTFHKIQNSIQLSQKRVRSLKESLAGSKTSLCATDPELKKLSKTSQSYDELLQTLNELDDLRAVPDQLEARISEKRFLSAVEVLQNALRKLRRPELDSIGALNDLRSYLANQETSLMDILVEELHEHLYLKSPYCQDRWQSLSKAHSSGAEAYSDTNIITPFHAVLDGLEVDKPVTEDPMRNPEADTFYYISLLVEALNKLGRLQDAVDTLKQRFPVELFGIVNETINDVDQRHPSSLRGGTAKPEGLHVYTTRETQMRADVIYDLLWSLYGKFEAIAECHRIFHESIKALIRREGAGNNSALLGTFKELWNLYQNEIRSLLHNYVTTDADLYQFDKLGSGPSMNGKDGNRENLFKFAEADNKSVDMVTEYDALESIIQATVPGLTSTSRKQAIDKKNRSTLDEGSSRKTVGSTYGAAQQPTGSYKSLVEPSVFNMSLLLPPTLVFLQRLKGIVPPGSDLATSTLTSFLDNFLVNVFQPQLDETLAKLSETVFGETDAFLQDPNWSSAARRPVFKGTTAFFEVVTAFCRMLGTIPPDQALSSLIVTQMMRYYDRCFSWYKSLVTKTQDTASTEMKLRASARFALDTADLQDAMKRSWATDASDLGLVKKEIQLLIEKTDGWRLEANDVIQDRDTISSLCLLYTSMKWLAVKIASLRSITTNDADSSRQLNRPGTRRWTLLNDPSKVSSEQGPVTLPLTQETAQAFDSIVSSLEELAGTALLTLHMEIRCQVVRSLQIALSPDIAPYLLDQEVREPDPQILTLNSELINFDETTARYLRDKEAFFIRTGLGLLINGYLVHNARSASPMNSKGSGRMQLNILVLQQNLKNVEQGVDLARAANYFALFDQGADAIIEKARKDKERAEKGNPEGDAQVEDEKFTFEELKALVELCYSEQVANPERGIAGAAKRQLADKLLELSEHAWQT</sequence>
<dbReference type="InterPro" id="IPR048630">
    <property type="entry name" value="Sec8_M"/>
</dbReference>
<dbReference type="GO" id="GO:0006893">
    <property type="term" value="P:Golgi to plasma membrane transport"/>
    <property type="evidence" value="ECO:0007669"/>
    <property type="project" value="TreeGrafter"/>
</dbReference>
<evidence type="ECO:0000256" key="1">
    <source>
        <dbReference type="ARBA" id="ARBA00022448"/>
    </source>
</evidence>
<evidence type="ECO:0000313" key="9">
    <source>
        <dbReference type="Proteomes" id="UP001175261"/>
    </source>
</evidence>
<reference evidence="8" key="1">
    <citation type="submission" date="2022-10" db="EMBL/GenBank/DDBJ databases">
        <title>Determination and structural analysis of whole genome sequence of Sarocladium strictum F4-1.</title>
        <authorList>
            <person name="Hu L."/>
            <person name="Jiang Y."/>
        </authorList>
    </citation>
    <scope>NUCLEOTIDE SEQUENCE</scope>
    <source>
        <strain evidence="8">F4-1</strain>
    </source>
</reference>
<dbReference type="PANTHER" id="PTHR14146:SF0">
    <property type="entry name" value="EXOCYST COMPLEX COMPONENT 4"/>
    <property type="match status" value="1"/>
</dbReference>
<evidence type="ECO:0000256" key="4">
    <source>
        <dbReference type="RuleBase" id="RU367079"/>
    </source>
</evidence>
<dbReference type="AlphaFoldDB" id="A0AA39GA69"/>
<feature type="compositionally biased region" description="Polar residues" evidence="5">
    <location>
        <begin position="1"/>
        <end position="11"/>
    </location>
</feature>
<feature type="domain" description="Exocyst complex component Sec8 middle helical bundle" evidence="7">
    <location>
        <begin position="363"/>
        <end position="625"/>
    </location>
</feature>
<gene>
    <name evidence="8" type="ORF">NLU13_9483</name>
</gene>
<protein>
    <recommendedName>
        <fullName evidence="4">Exocyst complex component Sec8</fullName>
    </recommendedName>
</protein>
<evidence type="ECO:0000259" key="7">
    <source>
        <dbReference type="Pfam" id="PF20652"/>
    </source>
</evidence>
<comment type="function">
    <text evidence="4">Component of the exocyst complex involved in the docking of exocytic vesicles with fusion sites on the plasma membrane.</text>
</comment>
<proteinExistence type="inferred from homology"/>